<dbReference type="SUPFAM" id="SSF52540">
    <property type="entry name" value="P-loop containing nucleoside triphosphate hydrolases"/>
    <property type="match status" value="1"/>
</dbReference>
<keyword evidence="2" id="KW-0963">Cytoplasm</keyword>
<sequence>MDHSYMAAMDEMDSLSDSSSIGEAVSGRGRRRRRESDEDDGIFYIPERRRSLHLDQTPMDTSHWQYVEQAFSPALSYGSMTSEENLSNMDGEEGSPTRLQLRRADSYSSCYSLDSDDCEKIIPKVKNKDETATEVSDTPVLKHNPNEFKHPALTVEFTFKAICEILRELSEDHLLFFKVMLWKRYPQSFNTPPQSLDLVDLVDRLLECYNLEVSLQITKTLLESIKERRLVKLLQSLCLRNEVRYDLCKTLKKTYGEIDDDSAMQGERGPLDDFFTKLDITSIANNGPNVEHEVRTIDRLDTNSSKPVEQISTKDLISAERLEKTNVKLALITGVAGSGKSMAIKKLILDWIEGRSHKHVTFMFPLPFRELNKFKGSKVSLLQIIQTLYPETKKLRDYDYTCDECRVMLIFDGLEEYKEPFDFQDTSLLTDHTEISTLNTIVVNILRARLLYRGIYLVFSRPRLRSCIPYDTFYDEIELRGFSDPEKDEYFKKRFPNPDQAARVIEYTHSSKTLRIMCHLPLFCSLVADEYQCIFKEQGLQAQLPRSITYMYTKLLLALIGQHRTLGASPWGPDNGGDFLMVLGKLAYNMLEKGTLKLNRYEWEAHELDNEEAVNNSGLCMVFVTKPHLFSHEKVLSFIHPTMQEYLAALYVFLSFRNQGKNLFEPPLKEKFKGYFKGQKPMELYKSAVDKSLQYDDGKLDIFLRFLLGTTLKANLDLLQPFCTPSPKWLTVAEDAAALIKKRIKDNQHPNRIDNLKCCLEELGVRASEAASRWKTVQRHVQQ</sequence>
<dbReference type="Proteomes" id="UP000515161">
    <property type="component" value="Unplaced"/>
</dbReference>
<comment type="subcellular location">
    <subcellularLocation>
        <location evidence="1">Cytoplasm</location>
    </subcellularLocation>
</comment>
<evidence type="ECO:0000256" key="1">
    <source>
        <dbReference type="ARBA" id="ARBA00004496"/>
    </source>
</evidence>
<dbReference type="InterPro" id="IPR041075">
    <property type="entry name" value="NOD1/2_WH"/>
</dbReference>
<evidence type="ECO:0000256" key="6">
    <source>
        <dbReference type="ARBA" id="ARBA00022840"/>
    </source>
</evidence>
<dbReference type="InterPro" id="IPR041267">
    <property type="entry name" value="NLRP_HD2"/>
</dbReference>
<organism evidence="10 12">
    <name type="scientific">Gymnodraco acuticeps</name>
    <name type="common">Antarctic dragonfish</name>
    <dbReference type="NCBI Taxonomy" id="8218"/>
    <lineage>
        <taxon>Eukaryota</taxon>
        <taxon>Metazoa</taxon>
        <taxon>Chordata</taxon>
        <taxon>Craniata</taxon>
        <taxon>Vertebrata</taxon>
        <taxon>Euteleostomi</taxon>
        <taxon>Actinopterygii</taxon>
        <taxon>Neopterygii</taxon>
        <taxon>Teleostei</taxon>
        <taxon>Neoteleostei</taxon>
        <taxon>Acanthomorphata</taxon>
        <taxon>Eupercaria</taxon>
        <taxon>Perciformes</taxon>
        <taxon>Notothenioidei</taxon>
        <taxon>Bathydraconidae</taxon>
        <taxon>Gymnodraco</taxon>
    </lineage>
</organism>
<dbReference type="Pfam" id="PF17779">
    <property type="entry name" value="WHD_NOD2"/>
    <property type="match status" value="1"/>
</dbReference>
<dbReference type="InterPro" id="IPR051261">
    <property type="entry name" value="NLR"/>
</dbReference>
<dbReference type="OrthoDB" id="120976at2759"/>
<dbReference type="RefSeq" id="XP_034060040.1">
    <property type="nucleotide sequence ID" value="XM_034204149.1"/>
</dbReference>
<dbReference type="Pfam" id="PF17776">
    <property type="entry name" value="NLRC4_HD2"/>
    <property type="match status" value="1"/>
</dbReference>
<evidence type="ECO:0000256" key="7">
    <source>
        <dbReference type="SAM" id="MobiDB-lite"/>
    </source>
</evidence>
<dbReference type="KEGG" id="gacu:117538450"/>
<evidence type="ECO:0000259" key="9">
    <source>
        <dbReference type="PROSITE" id="PS50837"/>
    </source>
</evidence>
<dbReference type="GO" id="GO:0005737">
    <property type="term" value="C:cytoplasm"/>
    <property type="evidence" value="ECO:0007669"/>
    <property type="project" value="UniProtKB-SubCell"/>
</dbReference>
<keyword evidence="3" id="KW-0433">Leucine-rich repeat</keyword>
<dbReference type="Pfam" id="PF05729">
    <property type="entry name" value="NACHT"/>
    <property type="match status" value="1"/>
</dbReference>
<evidence type="ECO:0000313" key="10">
    <source>
        <dbReference type="Proteomes" id="UP000515161"/>
    </source>
</evidence>
<dbReference type="PANTHER" id="PTHR24106">
    <property type="entry name" value="NACHT, LRR AND CARD DOMAINS-CONTAINING"/>
    <property type="match status" value="1"/>
</dbReference>
<proteinExistence type="predicted"/>
<dbReference type="PROSITE" id="PS50837">
    <property type="entry name" value="NACHT"/>
    <property type="match status" value="1"/>
</dbReference>
<evidence type="ECO:0000256" key="5">
    <source>
        <dbReference type="ARBA" id="ARBA00022741"/>
    </source>
</evidence>
<evidence type="ECO:0000259" key="8">
    <source>
        <dbReference type="PROSITE" id="PS50824"/>
    </source>
</evidence>
<dbReference type="SMART" id="SM01288">
    <property type="entry name" value="FISNA"/>
    <property type="match status" value="1"/>
</dbReference>
<dbReference type="InterPro" id="IPR004020">
    <property type="entry name" value="DAPIN"/>
</dbReference>
<protein>
    <submittedName>
        <fullName evidence="11 12">NACHT, LRR and PYD domains-containing protein 3</fullName>
    </submittedName>
</protein>
<evidence type="ECO:0000313" key="11">
    <source>
        <dbReference type="RefSeq" id="XP_034060039.1"/>
    </source>
</evidence>
<gene>
    <name evidence="11 12" type="primary">nlrc3l1</name>
</gene>
<evidence type="ECO:0000313" key="12">
    <source>
        <dbReference type="RefSeq" id="XP_034060040.1"/>
    </source>
</evidence>
<feature type="region of interest" description="Disordered" evidence="7">
    <location>
        <begin position="1"/>
        <end position="40"/>
    </location>
</feature>
<keyword evidence="10" id="KW-1185">Reference proteome</keyword>
<keyword evidence="6" id="KW-0067">ATP-binding</keyword>
<dbReference type="CTD" id="794214"/>
<dbReference type="InterPro" id="IPR007111">
    <property type="entry name" value="NACHT_NTPase"/>
</dbReference>
<dbReference type="Pfam" id="PF14484">
    <property type="entry name" value="FISNA"/>
    <property type="match status" value="1"/>
</dbReference>
<dbReference type="InterPro" id="IPR029495">
    <property type="entry name" value="NACHT-assoc"/>
</dbReference>
<dbReference type="Gene3D" id="3.40.50.300">
    <property type="entry name" value="P-loop containing nucleotide triphosphate hydrolases"/>
    <property type="match status" value="1"/>
</dbReference>
<dbReference type="GeneID" id="117538450"/>
<feature type="domain" description="Pyrin" evidence="8">
    <location>
        <begin position="153"/>
        <end position="240"/>
    </location>
</feature>
<evidence type="ECO:0000256" key="2">
    <source>
        <dbReference type="ARBA" id="ARBA00022490"/>
    </source>
</evidence>
<keyword evidence="5" id="KW-0547">Nucleotide-binding</keyword>
<dbReference type="PROSITE" id="PS50824">
    <property type="entry name" value="DAPIN"/>
    <property type="match status" value="1"/>
</dbReference>
<dbReference type="GO" id="GO:0005524">
    <property type="term" value="F:ATP binding"/>
    <property type="evidence" value="ECO:0007669"/>
    <property type="project" value="UniProtKB-KW"/>
</dbReference>
<accession>A0A6P8TPN7</accession>
<dbReference type="RefSeq" id="XP_034060039.1">
    <property type="nucleotide sequence ID" value="XM_034204148.1"/>
</dbReference>
<feature type="domain" description="NACHT" evidence="9">
    <location>
        <begin position="328"/>
        <end position="462"/>
    </location>
</feature>
<evidence type="ECO:0000256" key="4">
    <source>
        <dbReference type="ARBA" id="ARBA00022737"/>
    </source>
</evidence>
<keyword evidence="4" id="KW-0677">Repeat</keyword>
<dbReference type="InterPro" id="IPR027417">
    <property type="entry name" value="P-loop_NTPase"/>
</dbReference>
<reference evidence="11 12" key="1">
    <citation type="submission" date="2025-04" db="UniProtKB">
        <authorList>
            <consortium name="RefSeq"/>
        </authorList>
    </citation>
    <scope>IDENTIFICATION</scope>
</reference>
<dbReference type="InterPro" id="IPR011029">
    <property type="entry name" value="DEATH-like_dom_sf"/>
</dbReference>
<evidence type="ECO:0000256" key="3">
    <source>
        <dbReference type="ARBA" id="ARBA00022614"/>
    </source>
</evidence>
<dbReference type="Gene3D" id="1.10.533.10">
    <property type="entry name" value="Death Domain, Fas"/>
    <property type="match status" value="1"/>
</dbReference>
<dbReference type="AlphaFoldDB" id="A0A6P8TPN7"/>
<name>A0A6P8TPN7_GYMAC</name>